<dbReference type="GO" id="GO:0046872">
    <property type="term" value="F:metal ion binding"/>
    <property type="evidence" value="ECO:0007669"/>
    <property type="project" value="UniProtKB-KW"/>
</dbReference>
<dbReference type="Proteomes" id="UP000004931">
    <property type="component" value="Unassembled WGS sequence"/>
</dbReference>
<accession>A0YG12</accession>
<dbReference type="GO" id="GO:0006508">
    <property type="term" value="P:proteolysis"/>
    <property type="evidence" value="ECO:0007669"/>
    <property type="project" value="UniProtKB-KW"/>
</dbReference>
<dbReference type="SUPFAM" id="SSF63411">
    <property type="entry name" value="LuxS/MPP-like metallohydrolase"/>
    <property type="match status" value="4"/>
</dbReference>
<proteinExistence type="inferred from homology"/>
<dbReference type="PANTHER" id="PTHR43690">
    <property type="entry name" value="NARDILYSIN"/>
    <property type="match status" value="1"/>
</dbReference>
<comment type="similarity">
    <text evidence="2 8">Belongs to the peptidase M16 family.</text>
</comment>
<dbReference type="InterPro" id="IPR011765">
    <property type="entry name" value="Pept_M16_N"/>
</dbReference>
<dbReference type="Pfam" id="PF00675">
    <property type="entry name" value="Peptidase_M16"/>
    <property type="match status" value="1"/>
</dbReference>
<dbReference type="InterPro" id="IPR001431">
    <property type="entry name" value="Pept_M16_Zn_BS"/>
</dbReference>
<evidence type="ECO:0000256" key="1">
    <source>
        <dbReference type="ARBA" id="ARBA00001947"/>
    </source>
</evidence>
<feature type="domain" description="Peptidase M16 C-terminal" evidence="10">
    <location>
        <begin position="233"/>
        <end position="408"/>
    </location>
</feature>
<evidence type="ECO:0000259" key="9">
    <source>
        <dbReference type="Pfam" id="PF00675"/>
    </source>
</evidence>
<dbReference type="InterPro" id="IPR011249">
    <property type="entry name" value="Metalloenz_LuxS/M16"/>
</dbReference>
<comment type="cofactor">
    <cofactor evidence="1">
        <name>Zn(2+)</name>
        <dbReference type="ChEBI" id="CHEBI:29105"/>
    </cofactor>
</comment>
<keyword evidence="6" id="KW-0862">Zinc</keyword>
<keyword evidence="12" id="KW-1185">Reference proteome</keyword>
<gene>
    <name evidence="11" type="ORF">GP2143_01925</name>
</gene>
<evidence type="ECO:0000256" key="4">
    <source>
        <dbReference type="ARBA" id="ARBA00022723"/>
    </source>
</evidence>
<dbReference type="eggNOG" id="COG0612">
    <property type="taxonomic scope" value="Bacteria"/>
</dbReference>
<evidence type="ECO:0000256" key="2">
    <source>
        <dbReference type="ARBA" id="ARBA00007261"/>
    </source>
</evidence>
<dbReference type="InterPro" id="IPR007863">
    <property type="entry name" value="Peptidase_M16_C"/>
</dbReference>
<evidence type="ECO:0000259" key="10">
    <source>
        <dbReference type="Pfam" id="PF05193"/>
    </source>
</evidence>
<evidence type="ECO:0000313" key="11">
    <source>
        <dbReference type="EMBL" id="EAW30262.1"/>
    </source>
</evidence>
<protein>
    <submittedName>
        <fullName evidence="11">Zinc protease</fullName>
    </submittedName>
</protein>
<comment type="caution">
    <text evidence="11">The sequence shown here is derived from an EMBL/GenBank/DDBJ whole genome shotgun (WGS) entry which is preliminary data.</text>
</comment>
<keyword evidence="4" id="KW-0479">Metal-binding</keyword>
<reference evidence="11 12" key="1">
    <citation type="journal article" date="2010" name="J. Bacteriol.">
        <title>Genome sequence of the oligotrophic marine Gammaproteobacterium HTCC2143, isolated from the Oregon Coast.</title>
        <authorList>
            <person name="Oh H.M."/>
            <person name="Kang I."/>
            <person name="Ferriera S."/>
            <person name="Giovannoni S.J."/>
            <person name="Cho J.C."/>
        </authorList>
    </citation>
    <scope>NUCLEOTIDE SEQUENCE [LARGE SCALE GENOMIC DNA]</scope>
    <source>
        <strain evidence="11 12">HTCC2143</strain>
    </source>
</reference>
<evidence type="ECO:0000313" key="12">
    <source>
        <dbReference type="Proteomes" id="UP000004931"/>
    </source>
</evidence>
<organism evidence="11 12">
    <name type="scientific">marine gamma proteobacterium HTCC2143</name>
    <dbReference type="NCBI Taxonomy" id="247633"/>
    <lineage>
        <taxon>Bacteria</taxon>
        <taxon>Pseudomonadati</taxon>
        <taxon>Pseudomonadota</taxon>
        <taxon>Gammaproteobacteria</taxon>
        <taxon>Cellvibrionales</taxon>
        <taxon>Spongiibacteraceae</taxon>
        <taxon>BD1-7 clade</taxon>
    </lineage>
</organism>
<keyword evidence="7" id="KW-0482">Metalloprotease</keyword>
<dbReference type="PANTHER" id="PTHR43690:SF17">
    <property type="entry name" value="PROTEIN YHJJ"/>
    <property type="match status" value="1"/>
</dbReference>
<dbReference type="Gene3D" id="3.30.830.10">
    <property type="entry name" value="Metalloenzyme, LuxS/M16 peptidase-like"/>
    <property type="match status" value="4"/>
</dbReference>
<keyword evidence="3 11" id="KW-0645">Protease</keyword>
<dbReference type="InterPro" id="IPR050626">
    <property type="entry name" value="Peptidase_M16"/>
</dbReference>
<dbReference type="EMBL" id="AAVT01000009">
    <property type="protein sequence ID" value="EAW30262.1"/>
    <property type="molecule type" value="Genomic_DNA"/>
</dbReference>
<keyword evidence="5" id="KW-0378">Hydrolase</keyword>
<evidence type="ECO:0000256" key="3">
    <source>
        <dbReference type="ARBA" id="ARBA00022670"/>
    </source>
</evidence>
<dbReference type="AlphaFoldDB" id="A0YG12"/>
<evidence type="ECO:0000256" key="5">
    <source>
        <dbReference type="ARBA" id="ARBA00022801"/>
    </source>
</evidence>
<feature type="domain" description="Peptidase M16 N-terminal" evidence="9">
    <location>
        <begin position="80"/>
        <end position="224"/>
    </location>
</feature>
<dbReference type="PROSITE" id="PS00143">
    <property type="entry name" value="INSULINASE"/>
    <property type="match status" value="1"/>
</dbReference>
<evidence type="ECO:0000256" key="7">
    <source>
        <dbReference type="ARBA" id="ARBA00023049"/>
    </source>
</evidence>
<dbReference type="STRING" id="247633.GP2143_01925"/>
<sequence>MANAPQSIGRRNIINVLESELPKGEFVFSLYRVKRLFVISTLTAVLTPVAITAQAAAKLQPITSVEGITEYRLDNGLQVLLFPDQTKETVTVNVTYHVGSKHENYGETGMAHLLEHLVFKGTPRHKDIPSELSSHGARPNGSTWTDRTNYFETFSATEENIEWALDMEADRMVNSFIAKKDLDSEMTVVRNELERGENSPFRVTLQRIMSSAYTWHNYGKSTIGARSDLENVPIDRLQAFYRKYYQPDNATLIVAGKFDNADMLQRVSKYFGGIPKPVRTLTRTYTEEPAQDGEKMITVRRVGDVQLFMSAYHIPAGSHPDYAALDVLSQVLGDTPSGRLHKQLVEKNLASRAFASNFQWRDPGVAIFGIQIDKEGDLAASSEHMLSVLENISTLGITDAEVERVKRNILKNIELSFNSSERFALNLSEWLGMGDWRLFFMHRDRVEKVTTTDVQRVAEAYLQANNRTAGRFIPTEKPARIAIPMVANIDGMLDGYVGKPAIAQGENFEPSFDNIDKRTEILQLENGVDVALLAKKTRGETVVVSIQLGLGDEQSLIGMRATGSAVGAMLMRGTNDLSREQLQIEFDKLKANVYVGASASSAYAKVTTTRENLSATLRLVATIFKNPAFNKDEFSQYKSTLEVDIEQNLQDPQQLAFREYARKQNPFPPEHPLYQPTLEQELAAVKALKHEDLGSFHRRFYGASHMQIGLIGDFEKSTVLSELEMIFGKWTSTTDYQRIPHPFQRVSTKTSNFNTADKENAVFLATMAIPIGDDSDDAAALELGNYIFGGGFLNSRLATRLRQQDGLSYSVRSILSQSPFDNRTSIAAFAICAPQNLSRVEQGFKEELLNMLDNGFTEAEIVAAKSGLLQSKKVSRAQDNELVEVQVNLLELGRSMQWSKAYEDRLEALSAEDVKTVMNKYLKVEDFSLIKAGDMSKIETP</sequence>
<evidence type="ECO:0000256" key="6">
    <source>
        <dbReference type="ARBA" id="ARBA00022833"/>
    </source>
</evidence>
<dbReference type="GO" id="GO:0004222">
    <property type="term" value="F:metalloendopeptidase activity"/>
    <property type="evidence" value="ECO:0007669"/>
    <property type="project" value="InterPro"/>
</dbReference>
<evidence type="ECO:0000256" key="8">
    <source>
        <dbReference type="RuleBase" id="RU004447"/>
    </source>
</evidence>
<name>A0YG12_9GAMM</name>
<dbReference type="Pfam" id="PF05193">
    <property type="entry name" value="Peptidase_M16_C"/>
    <property type="match status" value="2"/>
</dbReference>
<feature type="domain" description="Peptidase M16 C-terminal" evidence="10">
    <location>
        <begin position="688"/>
        <end position="868"/>
    </location>
</feature>